<reference evidence="3" key="2">
    <citation type="submission" date="2020-09" db="EMBL/GenBank/DDBJ databases">
        <authorList>
            <person name="Sun Q."/>
            <person name="Sedlacek I."/>
        </authorList>
    </citation>
    <scope>NUCLEOTIDE SEQUENCE</scope>
    <source>
        <strain evidence="3">CCM 8606</strain>
    </source>
</reference>
<protein>
    <submittedName>
        <fullName evidence="3">Uncharacterized protein</fullName>
    </submittedName>
</protein>
<proteinExistence type="predicted"/>
<keyword evidence="4" id="KW-1185">Reference proteome</keyword>
<comment type="caution">
    <text evidence="3">The sequence shown here is derived from an EMBL/GenBank/DDBJ whole genome shotgun (WGS) entry which is preliminary data.</text>
</comment>
<name>A0A8J3AFR8_9BIFI</name>
<evidence type="ECO:0000256" key="1">
    <source>
        <dbReference type="SAM" id="Coils"/>
    </source>
</evidence>
<feature type="coiled-coil region" evidence="1">
    <location>
        <begin position="48"/>
        <end position="100"/>
    </location>
</feature>
<keyword evidence="1" id="KW-0175">Coiled coil</keyword>
<feature type="compositionally biased region" description="Acidic residues" evidence="2">
    <location>
        <begin position="1"/>
        <end position="11"/>
    </location>
</feature>
<accession>A0A8J3AFR8</accession>
<dbReference type="Proteomes" id="UP000619536">
    <property type="component" value="Unassembled WGS sequence"/>
</dbReference>
<feature type="region of interest" description="Disordered" evidence="2">
    <location>
        <begin position="1"/>
        <end position="40"/>
    </location>
</feature>
<evidence type="ECO:0000256" key="2">
    <source>
        <dbReference type="SAM" id="MobiDB-lite"/>
    </source>
</evidence>
<dbReference type="EMBL" id="BMDH01000001">
    <property type="protein sequence ID" value="GGI13090.1"/>
    <property type="molecule type" value="Genomic_DNA"/>
</dbReference>
<feature type="coiled-coil region" evidence="1">
    <location>
        <begin position="126"/>
        <end position="153"/>
    </location>
</feature>
<evidence type="ECO:0000313" key="3">
    <source>
        <dbReference type="EMBL" id="GGI13090.1"/>
    </source>
</evidence>
<evidence type="ECO:0000313" key="4">
    <source>
        <dbReference type="Proteomes" id="UP000619536"/>
    </source>
</evidence>
<reference evidence="3" key="1">
    <citation type="journal article" date="2014" name="Int. J. Syst. Evol. Microbiol.">
        <title>Complete genome sequence of Corynebacterium casei LMG S-19264T (=DSM 44701T), isolated from a smear-ripened cheese.</title>
        <authorList>
            <consortium name="US DOE Joint Genome Institute (JGI-PGF)"/>
            <person name="Walter F."/>
            <person name="Albersmeier A."/>
            <person name="Kalinowski J."/>
            <person name="Ruckert C."/>
        </authorList>
    </citation>
    <scope>NUCLEOTIDE SEQUENCE</scope>
    <source>
        <strain evidence="3">CCM 8606</strain>
    </source>
</reference>
<gene>
    <name evidence="3" type="ORF">GCM10007377_04220</name>
</gene>
<sequence length="164" mass="18788">MDNQEPEEEQTEPTTGEHSESQTDQEASTPPWERDGVDFDPAKAWNLIQNLRADNAKIKEMNDSYKLQLKTYEDEKLSETERLQRDLEEAHQAIANYKKEQVWVSIKQAHPILTDEDKALIGEGSEEEMTVRAAKLAARLEQAQAALREAAVQPIRHPHMNRTP</sequence>
<organism evidence="3 4">
    <name type="scientific">Galliscardovia ingluviei</name>
    <dbReference type="NCBI Taxonomy" id="1769422"/>
    <lineage>
        <taxon>Bacteria</taxon>
        <taxon>Bacillati</taxon>
        <taxon>Actinomycetota</taxon>
        <taxon>Actinomycetes</taxon>
        <taxon>Bifidobacteriales</taxon>
        <taxon>Bifidobacteriaceae</taxon>
        <taxon>Galliscardovia</taxon>
    </lineage>
</organism>
<dbReference type="AlphaFoldDB" id="A0A8J3AFR8"/>